<dbReference type="RefSeq" id="YP_009107119.1">
    <property type="nucleotide sequence ID" value="NC_025560.1"/>
</dbReference>
<evidence type="ECO:0000256" key="12">
    <source>
        <dbReference type="ARBA" id="ARBA00023128"/>
    </source>
</evidence>
<evidence type="ECO:0000256" key="9">
    <source>
        <dbReference type="ARBA" id="ARBA00022982"/>
    </source>
</evidence>
<evidence type="ECO:0000256" key="6">
    <source>
        <dbReference type="ARBA" id="ARBA00022660"/>
    </source>
</evidence>
<evidence type="ECO:0000256" key="15">
    <source>
        <dbReference type="ARBA" id="ARBA00049551"/>
    </source>
</evidence>
<organism evidence="17">
    <name type="scientific">Gloydius intermedius</name>
    <name type="common">Central Asian pit viper</name>
    <name type="synonym">Agkistrodon intermedius</name>
    <dbReference type="NCBI Taxonomy" id="44732"/>
    <lineage>
        <taxon>Eukaryota</taxon>
        <taxon>Metazoa</taxon>
        <taxon>Chordata</taxon>
        <taxon>Craniata</taxon>
        <taxon>Vertebrata</taxon>
        <taxon>Euteleostomi</taxon>
        <taxon>Lepidosauria</taxon>
        <taxon>Squamata</taxon>
        <taxon>Bifurcata</taxon>
        <taxon>Unidentata</taxon>
        <taxon>Episquamata</taxon>
        <taxon>Toxicofera</taxon>
        <taxon>Serpentes</taxon>
        <taxon>Colubroidea</taxon>
        <taxon>Viperidae</taxon>
        <taxon>Crotalinae</taxon>
        <taxon>Gloydius</taxon>
    </lineage>
</organism>
<evidence type="ECO:0000313" key="17">
    <source>
        <dbReference type="EMBL" id="AIT99398.1"/>
    </source>
</evidence>
<evidence type="ECO:0000256" key="14">
    <source>
        <dbReference type="ARBA" id="ARBA00031019"/>
    </source>
</evidence>
<keyword evidence="12 17" id="KW-0496">Mitochondrion</keyword>
<dbReference type="GO" id="GO:0031966">
    <property type="term" value="C:mitochondrial membrane"/>
    <property type="evidence" value="ECO:0007669"/>
    <property type="project" value="UniProtKB-SubCell"/>
</dbReference>
<accession>A0A097KZK7</accession>
<dbReference type="GO" id="GO:0008137">
    <property type="term" value="F:NADH dehydrogenase (ubiquinone) activity"/>
    <property type="evidence" value="ECO:0007669"/>
    <property type="project" value="UniProtKB-EC"/>
</dbReference>
<evidence type="ECO:0000256" key="11">
    <source>
        <dbReference type="ARBA" id="ARBA00023027"/>
    </source>
</evidence>
<evidence type="ECO:0000256" key="4">
    <source>
        <dbReference type="ARBA" id="ARBA00021095"/>
    </source>
</evidence>
<feature type="transmembrane region" description="Helical" evidence="16">
    <location>
        <begin position="88"/>
        <end position="109"/>
    </location>
</feature>
<dbReference type="EMBL" id="KM186844">
    <property type="protein sequence ID" value="AIT99398.1"/>
    <property type="molecule type" value="Genomic_DNA"/>
</dbReference>
<comment type="similarity">
    <text evidence="2">Belongs to the complex I subunit 6 family.</text>
</comment>
<dbReference type="AlphaFoldDB" id="A0A097KZK7"/>
<feature type="transmembrane region" description="Helical" evidence="16">
    <location>
        <begin position="142"/>
        <end position="164"/>
    </location>
</feature>
<keyword evidence="9" id="KW-0249">Electron transport</keyword>
<protein>
    <recommendedName>
        <fullName evidence="4">NADH-ubiquinone oxidoreductase chain 6</fullName>
        <ecNumber evidence="3">7.1.1.2</ecNumber>
    </recommendedName>
    <alternativeName>
        <fullName evidence="14">NADH dehydrogenase subunit 6</fullName>
    </alternativeName>
</protein>
<evidence type="ECO:0000256" key="8">
    <source>
        <dbReference type="ARBA" id="ARBA00022967"/>
    </source>
</evidence>
<geneLocation type="mitochondrion" evidence="17"/>
<keyword evidence="7 16" id="KW-0812">Transmembrane</keyword>
<comment type="subcellular location">
    <subcellularLocation>
        <location evidence="1">Mitochondrion membrane</location>
        <topology evidence="1">Multi-pass membrane protein</topology>
    </subcellularLocation>
</comment>
<evidence type="ECO:0000256" key="2">
    <source>
        <dbReference type="ARBA" id="ARBA00005698"/>
    </source>
</evidence>
<evidence type="ECO:0000256" key="7">
    <source>
        <dbReference type="ARBA" id="ARBA00022692"/>
    </source>
</evidence>
<dbReference type="GeneID" id="22161713"/>
<keyword evidence="5" id="KW-0813">Transport</keyword>
<feature type="transmembrane region" description="Helical" evidence="16">
    <location>
        <begin position="32"/>
        <end position="50"/>
    </location>
</feature>
<feature type="transmembrane region" description="Helical" evidence="16">
    <location>
        <begin position="6"/>
        <end position="25"/>
    </location>
</feature>
<evidence type="ECO:0000256" key="3">
    <source>
        <dbReference type="ARBA" id="ARBA00012944"/>
    </source>
</evidence>
<sequence length="173" mass="18848">MFVVEYLLYFILVSMFFGVVVLSFTVVPYQGVISLMGISFFCCVCMVMMGRTYAALVMYIVYLGGLVVVFGYCVSVEKGGEVVVGTSGSWYFFVFVGVGVMVCVLLLILGGGGQGLLIYPEWEDWVCLEINGYGVFYCEGGAGLVVCAWGLVVALFSVLVILSWTRLGGLRPF</sequence>
<reference evidence="17" key="1">
    <citation type="submission" date="2014-07" db="EMBL/GenBank/DDBJ databases">
        <authorList>
            <person name="Xu C."/>
            <person name="Dou H."/>
        </authorList>
    </citation>
    <scope>NUCLEOTIDE SEQUENCE</scope>
</reference>
<keyword evidence="8" id="KW-1278">Translocase</keyword>
<evidence type="ECO:0000256" key="1">
    <source>
        <dbReference type="ARBA" id="ARBA00004225"/>
    </source>
</evidence>
<keyword evidence="6" id="KW-0679">Respiratory chain</keyword>
<evidence type="ECO:0000256" key="16">
    <source>
        <dbReference type="SAM" id="Phobius"/>
    </source>
</evidence>
<keyword evidence="10 16" id="KW-1133">Transmembrane helix</keyword>
<proteinExistence type="inferred from homology"/>
<evidence type="ECO:0000256" key="5">
    <source>
        <dbReference type="ARBA" id="ARBA00022448"/>
    </source>
</evidence>
<dbReference type="EC" id="7.1.1.2" evidence="3"/>
<dbReference type="InterPro" id="IPR050269">
    <property type="entry name" value="ComplexI_Subunit6"/>
</dbReference>
<dbReference type="PANTHER" id="PTHR11435:SF1">
    <property type="entry name" value="NADH-UBIQUINONE OXIDOREDUCTASE CHAIN 6"/>
    <property type="match status" value="1"/>
</dbReference>
<keyword evidence="11" id="KW-0520">NAD</keyword>
<evidence type="ECO:0000256" key="10">
    <source>
        <dbReference type="ARBA" id="ARBA00022989"/>
    </source>
</evidence>
<keyword evidence="13 16" id="KW-0472">Membrane</keyword>
<comment type="catalytic activity">
    <reaction evidence="15">
        <text>a ubiquinone + NADH + 5 H(+)(in) = a ubiquinol + NAD(+) + 4 H(+)(out)</text>
        <dbReference type="Rhea" id="RHEA:29091"/>
        <dbReference type="Rhea" id="RHEA-COMP:9565"/>
        <dbReference type="Rhea" id="RHEA-COMP:9566"/>
        <dbReference type="ChEBI" id="CHEBI:15378"/>
        <dbReference type="ChEBI" id="CHEBI:16389"/>
        <dbReference type="ChEBI" id="CHEBI:17976"/>
        <dbReference type="ChEBI" id="CHEBI:57540"/>
        <dbReference type="ChEBI" id="CHEBI:57945"/>
        <dbReference type="EC" id="7.1.1.2"/>
    </reaction>
</comment>
<feature type="transmembrane region" description="Helical" evidence="16">
    <location>
        <begin position="56"/>
        <end position="76"/>
    </location>
</feature>
<dbReference type="PANTHER" id="PTHR11435">
    <property type="entry name" value="NADH UBIQUINONE OXIDOREDUCTASE SUBUNIT ND6"/>
    <property type="match status" value="1"/>
</dbReference>
<name>A0A097KZK7_GLOIT</name>
<gene>
    <name evidence="17" type="primary">ND6</name>
</gene>
<evidence type="ECO:0000256" key="13">
    <source>
        <dbReference type="ARBA" id="ARBA00023136"/>
    </source>
</evidence>